<sequence length="78" mass="8431">MSAAWPLTGREDELRFIERALRRADGPHGVVLAGAAGVGKTRLAREALSLASRRGAAVRWVPATGPRGYYRWARSPGC</sequence>
<dbReference type="InterPro" id="IPR041664">
    <property type="entry name" value="AAA_16"/>
</dbReference>
<evidence type="ECO:0000259" key="1">
    <source>
        <dbReference type="Pfam" id="PF13191"/>
    </source>
</evidence>
<accession>A0ABP8PIT6</accession>
<gene>
    <name evidence="2" type="ORF">GCM10023094_47390</name>
</gene>
<dbReference type="Pfam" id="PF13191">
    <property type="entry name" value="AAA_16"/>
    <property type="match status" value="1"/>
</dbReference>
<dbReference type="SUPFAM" id="SSF52540">
    <property type="entry name" value="P-loop containing nucleoside triphosphate hydrolases"/>
    <property type="match status" value="1"/>
</dbReference>
<dbReference type="Proteomes" id="UP001501183">
    <property type="component" value="Unassembled WGS sequence"/>
</dbReference>
<dbReference type="RefSeq" id="WP_345351308.1">
    <property type="nucleotide sequence ID" value="NZ_BAABFB010000072.1"/>
</dbReference>
<dbReference type="EMBL" id="BAABFB010000072">
    <property type="protein sequence ID" value="GAA4488121.1"/>
    <property type="molecule type" value="Genomic_DNA"/>
</dbReference>
<comment type="caution">
    <text evidence="2">The sequence shown here is derived from an EMBL/GenBank/DDBJ whole genome shotgun (WGS) entry which is preliminary data.</text>
</comment>
<evidence type="ECO:0000313" key="3">
    <source>
        <dbReference type="Proteomes" id="UP001501183"/>
    </source>
</evidence>
<name>A0ABP8PIT6_9NOCA</name>
<dbReference type="InterPro" id="IPR027417">
    <property type="entry name" value="P-loop_NTPase"/>
</dbReference>
<dbReference type="Gene3D" id="3.40.50.300">
    <property type="entry name" value="P-loop containing nucleotide triphosphate hydrolases"/>
    <property type="match status" value="1"/>
</dbReference>
<evidence type="ECO:0000313" key="2">
    <source>
        <dbReference type="EMBL" id="GAA4488121.1"/>
    </source>
</evidence>
<organism evidence="2 3">
    <name type="scientific">Rhodococcus olei</name>
    <dbReference type="NCBI Taxonomy" id="2161675"/>
    <lineage>
        <taxon>Bacteria</taxon>
        <taxon>Bacillati</taxon>
        <taxon>Actinomycetota</taxon>
        <taxon>Actinomycetes</taxon>
        <taxon>Mycobacteriales</taxon>
        <taxon>Nocardiaceae</taxon>
        <taxon>Rhodococcus</taxon>
    </lineage>
</organism>
<keyword evidence="3" id="KW-1185">Reference proteome</keyword>
<feature type="domain" description="Orc1-like AAA ATPase" evidence="1">
    <location>
        <begin position="6"/>
        <end position="63"/>
    </location>
</feature>
<protein>
    <recommendedName>
        <fullName evidence="1">Orc1-like AAA ATPase domain-containing protein</fullName>
    </recommendedName>
</protein>
<proteinExistence type="predicted"/>
<reference evidence="3" key="1">
    <citation type="journal article" date="2019" name="Int. J. Syst. Evol. Microbiol.">
        <title>The Global Catalogue of Microorganisms (GCM) 10K type strain sequencing project: providing services to taxonomists for standard genome sequencing and annotation.</title>
        <authorList>
            <consortium name="The Broad Institute Genomics Platform"/>
            <consortium name="The Broad Institute Genome Sequencing Center for Infectious Disease"/>
            <person name="Wu L."/>
            <person name="Ma J."/>
        </authorList>
    </citation>
    <scope>NUCLEOTIDE SEQUENCE [LARGE SCALE GENOMIC DNA]</scope>
    <source>
        <strain evidence="3">JCM 32206</strain>
    </source>
</reference>